<sequence>MDEDVFDIAQEQLAENRKIARTRERGAKHSLQVCKRCRYAYYGSPVRNKRGEKIDHYAYYRCIGRDSYRFGGNKICDNKHIRTDALETAVWEEVKHLLKNPNRVLEEYRRRLSELKKSSWDQKSDLLEKQENKLKRGIARLIDSYAQ</sequence>
<evidence type="ECO:0000259" key="1">
    <source>
        <dbReference type="Pfam" id="PF13408"/>
    </source>
</evidence>
<name>A0AAU7Q0Q9_9RICK</name>
<dbReference type="RefSeq" id="WP_349966862.1">
    <property type="nucleotide sequence ID" value="NZ_CP157942.1"/>
</dbReference>
<dbReference type="EMBL" id="CP157942">
    <property type="protein sequence ID" value="XBS66840.1"/>
    <property type="molecule type" value="Genomic_DNA"/>
</dbReference>
<dbReference type="EMBL" id="CP157942">
    <property type="protein sequence ID" value="XBS66512.1"/>
    <property type="molecule type" value="Genomic_DNA"/>
</dbReference>
<evidence type="ECO:0000313" key="2">
    <source>
        <dbReference type="EMBL" id="XBS66497.1"/>
    </source>
</evidence>
<dbReference type="PANTHER" id="PTHR30461:SF23">
    <property type="entry name" value="DNA RECOMBINASE-RELATED"/>
    <property type="match status" value="1"/>
</dbReference>
<organism evidence="2">
    <name type="scientific">Wolbachia endosymbiont of Armadillidium arcangelii</name>
    <dbReference type="NCBI Taxonomy" id="3158571"/>
    <lineage>
        <taxon>Bacteria</taxon>
        <taxon>Pseudomonadati</taxon>
        <taxon>Pseudomonadota</taxon>
        <taxon>Alphaproteobacteria</taxon>
        <taxon>Rickettsiales</taxon>
        <taxon>Anaplasmataceae</taxon>
        <taxon>Wolbachieae</taxon>
        <taxon>Wolbachia</taxon>
    </lineage>
</organism>
<dbReference type="Pfam" id="PF13408">
    <property type="entry name" value="Zn_ribbon_recom"/>
    <property type="match status" value="1"/>
</dbReference>
<dbReference type="InterPro" id="IPR025827">
    <property type="entry name" value="Zn_ribbon_recom_dom"/>
</dbReference>
<dbReference type="EMBL" id="CP157942">
    <property type="protein sequence ID" value="XBS66497.1"/>
    <property type="molecule type" value="Genomic_DNA"/>
</dbReference>
<dbReference type="InterPro" id="IPR050639">
    <property type="entry name" value="SSR_resolvase"/>
</dbReference>
<accession>A0AAU7Q0Q9</accession>
<evidence type="ECO:0000313" key="4">
    <source>
        <dbReference type="EMBL" id="XBS66792.1"/>
    </source>
</evidence>
<gene>
    <name evidence="2" type="ORF">ABLO99_04245</name>
    <name evidence="3" type="ORF">ABLO99_04355</name>
    <name evidence="4" type="ORF">ABLO99_06200</name>
    <name evidence="5" type="ORF">ABLO99_06510</name>
</gene>
<dbReference type="GO" id="GO:0000150">
    <property type="term" value="F:DNA strand exchange activity"/>
    <property type="evidence" value="ECO:0007669"/>
    <property type="project" value="TreeGrafter"/>
</dbReference>
<dbReference type="AlphaFoldDB" id="A0AAU7Q0Q9"/>
<protein>
    <submittedName>
        <fullName evidence="2">Zinc ribbon domain-containing protein</fullName>
    </submittedName>
</protein>
<proteinExistence type="predicted"/>
<evidence type="ECO:0000313" key="5">
    <source>
        <dbReference type="EMBL" id="XBS66840.1"/>
    </source>
</evidence>
<dbReference type="PANTHER" id="PTHR30461">
    <property type="entry name" value="DNA-INVERTASE FROM LAMBDOID PROPHAGE"/>
    <property type="match status" value="1"/>
</dbReference>
<evidence type="ECO:0000313" key="3">
    <source>
        <dbReference type="EMBL" id="XBS66512.1"/>
    </source>
</evidence>
<feature type="domain" description="Recombinase zinc beta ribbon" evidence="1">
    <location>
        <begin position="33"/>
        <end position="95"/>
    </location>
</feature>
<reference evidence="2" key="1">
    <citation type="submission" date="2024-06" db="EMBL/GenBank/DDBJ databases">
        <authorList>
            <person name="Dussert Y."/>
            <person name="Peccoud J."/>
            <person name="Pigeault R."/>
        </authorList>
    </citation>
    <scope>NUCLEOTIDE SEQUENCE</scope>
    <source>
        <strain evidence="2">WArc</strain>
    </source>
</reference>
<dbReference type="EMBL" id="CP157942">
    <property type="protein sequence ID" value="XBS66792.1"/>
    <property type="molecule type" value="Genomic_DNA"/>
</dbReference>